<dbReference type="PANTHER" id="PTHR12815:SF18">
    <property type="entry name" value="SORTING AND ASSEMBLY MACHINERY COMPONENT 50 HOMOLOG"/>
    <property type="match status" value="1"/>
</dbReference>
<dbReference type="AlphaFoldDB" id="A0A8X8KPZ0"/>
<reference evidence="7" key="1">
    <citation type="submission" date="2020-05" db="EMBL/GenBank/DDBJ databases">
        <title>Fertoebacter nigrum gen. nov., sp. nov., a new member of the family Rhodobacteraceae.</title>
        <authorList>
            <person name="Szuroczki S."/>
            <person name="Abbaszade G."/>
            <person name="Buni D."/>
            <person name="Schumann P."/>
            <person name="Toth E."/>
        </authorList>
    </citation>
    <scope>NUCLEOTIDE SEQUENCE</scope>
    <source>
        <strain evidence="7">RG-N-1a</strain>
    </source>
</reference>
<name>A0A8X8KPZ0_9RHOB</name>
<evidence type="ECO:0000313" key="8">
    <source>
        <dbReference type="Proteomes" id="UP000484076"/>
    </source>
</evidence>
<evidence type="ECO:0000259" key="6">
    <source>
        <dbReference type="Pfam" id="PF07244"/>
    </source>
</evidence>
<dbReference type="Gene3D" id="3.10.20.310">
    <property type="entry name" value="membrane protein fhac"/>
    <property type="match status" value="1"/>
</dbReference>
<dbReference type="EMBL" id="WHUT02000007">
    <property type="protein sequence ID" value="NUB45396.1"/>
    <property type="molecule type" value="Genomic_DNA"/>
</dbReference>
<dbReference type="Pfam" id="PF01103">
    <property type="entry name" value="Omp85"/>
    <property type="match status" value="1"/>
</dbReference>
<dbReference type="Gene3D" id="2.40.160.50">
    <property type="entry name" value="membrane protein fhac: a member of the omp85/tpsb transporter family"/>
    <property type="match status" value="1"/>
</dbReference>
<proteinExistence type="predicted"/>
<evidence type="ECO:0000259" key="5">
    <source>
        <dbReference type="Pfam" id="PF01103"/>
    </source>
</evidence>
<evidence type="ECO:0000313" key="7">
    <source>
        <dbReference type="EMBL" id="NUB45396.1"/>
    </source>
</evidence>
<dbReference type="InterPro" id="IPR039910">
    <property type="entry name" value="D15-like"/>
</dbReference>
<feature type="domain" description="Bacterial surface antigen (D15)" evidence="5">
    <location>
        <begin position="285"/>
        <end position="586"/>
    </location>
</feature>
<feature type="domain" description="POTRA" evidence="6">
    <location>
        <begin position="185"/>
        <end position="257"/>
    </location>
</feature>
<dbReference type="PANTHER" id="PTHR12815">
    <property type="entry name" value="SORTING AND ASSEMBLY MACHINERY SAMM50 PROTEIN FAMILY MEMBER"/>
    <property type="match status" value="1"/>
</dbReference>
<evidence type="ECO:0000256" key="3">
    <source>
        <dbReference type="ARBA" id="ARBA00022692"/>
    </source>
</evidence>
<dbReference type="Proteomes" id="UP000484076">
    <property type="component" value="Unassembled WGS sequence"/>
</dbReference>
<comment type="caution">
    <text evidence="7">The sequence shown here is derived from an EMBL/GenBank/DDBJ whole genome shotgun (WGS) entry which is preliminary data.</text>
</comment>
<evidence type="ECO:0000256" key="2">
    <source>
        <dbReference type="ARBA" id="ARBA00022452"/>
    </source>
</evidence>
<keyword evidence="3" id="KW-0812">Transmembrane</keyword>
<dbReference type="Pfam" id="PF07244">
    <property type="entry name" value="POTRA"/>
    <property type="match status" value="1"/>
</dbReference>
<dbReference type="RefSeq" id="WP_152826989.1">
    <property type="nucleotide sequence ID" value="NZ_WHUT02000007.1"/>
</dbReference>
<evidence type="ECO:0000256" key="4">
    <source>
        <dbReference type="ARBA" id="ARBA00023136"/>
    </source>
</evidence>
<keyword evidence="4" id="KW-0472">Membrane</keyword>
<dbReference type="InterPro" id="IPR010827">
    <property type="entry name" value="BamA/TamA_POTRA"/>
</dbReference>
<dbReference type="InterPro" id="IPR000184">
    <property type="entry name" value="Bac_surfAg_D15"/>
</dbReference>
<dbReference type="GO" id="GO:0019867">
    <property type="term" value="C:outer membrane"/>
    <property type="evidence" value="ECO:0007669"/>
    <property type="project" value="InterPro"/>
</dbReference>
<protein>
    <submittedName>
        <fullName evidence="7">Outer membrane protein assembly factor</fullName>
    </submittedName>
</protein>
<keyword evidence="2" id="KW-1134">Transmembrane beta strand</keyword>
<gene>
    <name evidence="7" type="ORF">GEU84_013435</name>
</gene>
<evidence type="ECO:0000256" key="1">
    <source>
        <dbReference type="ARBA" id="ARBA00004370"/>
    </source>
</evidence>
<organism evidence="7 8">
    <name type="scientific">Fertoeibacter niger</name>
    <dbReference type="NCBI Taxonomy" id="2656921"/>
    <lineage>
        <taxon>Bacteria</taxon>
        <taxon>Pseudomonadati</taxon>
        <taxon>Pseudomonadota</taxon>
        <taxon>Alphaproteobacteria</taxon>
        <taxon>Rhodobacterales</taxon>
        <taxon>Paracoccaceae</taxon>
        <taxon>Fertoeibacter</taxon>
    </lineage>
</organism>
<accession>A0A8X8KPZ0</accession>
<keyword evidence="8" id="KW-1185">Reference proteome</keyword>
<comment type="subcellular location">
    <subcellularLocation>
        <location evidence="1">Membrane</location>
    </subcellularLocation>
</comment>
<sequence length="586" mass="62347">MAAPAGYALEKIEFQVVGGNEDLADDLRASSLLIAAETEGTTEAQDLFTAARAEYARLVGALYAQGYYSPVVRVLIDGREAATIAPLNAPASISRIAVQVDPGPPFAFSRANITPLAPETELPDGFAVGERARSGIIRESVTVAVDGWRGIGHAKTATSGQNIVADHAQNTLAADVTLNPGPRLRFGPLTITGEERMRERRIRKIAGLPEGEVYSPEELDRAAGRLRRTGVFSSVAMTEDENVTSPDLLGITATVVEQKTRRYSFGAELASFEGATLTGSWLHRNLLGGAERLTINGMVANIGAQASGMDYSLGVTLDRPATLTPDTTLSFHVDFEHMDEEDYVSDGAATGITFSHIFSDRLTARVGVEYSFSKVDDDSGDYTYRNLSVPLGLTWDSRDVKLDATEGYFLDATAMPFLGFGTTDSGARLTVDGRAYRSFGADNRVTLAGRVQAGAVFGSDLLNTPRDYLFYSGGGGTVRGQPYQSLGVNILRSSLPDFKIGGLAFMAVSAEVRTRITERIGVVGFVDAGSVGAQDFFDDLGDWHAGAGLGLRYDTGFGPIRLDVAAPVGGDTGEGVQIYVGIGQSF</sequence>